<accession>A0A135YSY6</accession>
<comment type="caution">
    <text evidence="2">The sequence shown here is derived from an EMBL/GenBank/DDBJ whole genome shotgun (WGS) entry which is preliminary data.</text>
</comment>
<proteinExistence type="predicted"/>
<protein>
    <submittedName>
        <fullName evidence="2">Uncharacterized protein</fullName>
    </submittedName>
</protein>
<dbReference type="GeneID" id="79842849"/>
<name>A0A135YSY6_9FIRM</name>
<dbReference type="PATRIC" id="fig|1261.3.peg.137"/>
<keyword evidence="1" id="KW-0472">Membrane</keyword>
<dbReference type="EMBL" id="LSQZ01000049">
    <property type="protein sequence ID" value="KXI12451.1"/>
    <property type="molecule type" value="Genomic_DNA"/>
</dbReference>
<gene>
    <name evidence="2" type="ORF">HMPREF3195_01055</name>
</gene>
<evidence type="ECO:0000313" key="2">
    <source>
        <dbReference type="EMBL" id="KXI12451.1"/>
    </source>
</evidence>
<evidence type="ECO:0000256" key="1">
    <source>
        <dbReference type="SAM" id="Phobius"/>
    </source>
</evidence>
<dbReference type="RefSeq" id="WP_002843944.1">
    <property type="nucleotide sequence ID" value="NZ_JBDGDC010000003.1"/>
</dbReference>
<dbReference type="Proteomes" id="UP000070326">
    <property type="component" value="Unassembled WGS sequence"/>
</dbReference>
<keyword evidence="1" id="KW-0812">Transmembrane</keyword>
<feature type="transmembrane region" description="Helical" evidence="1">
    <location>
        <begin position="29"/>
        <end position="47"/>
    </location>
</feature>
<keyword evidence="1" id="KW-1133">Transmembrane helix</keyword>
<dbReference type="AlphaFoldDB" id="A0A135YSY6"/>
<evidence type="ECO:0000313" key="3">
    <source>
        <dbReference type="Proteomes" id="UP000070326"/>
    </source>
</evidence>
<organism evidence="2 3">
    <name type="scientific">Peptostreptococcus anaerobius</name>
    <dbReference type="NCBI Taxonomy" id="1261"/>
    <lineage>
        <taxon>Bacteria</taxon>
        <taxon>Bacillati</taxon>
        <taxon>Bacillota</taxon>
        <taxon>Clostridia</taxon>
        <taxon>Peptostreptococcales</taxon>
        <taxon>Peptostreptococcaceae</taxon>
        <taxon>Peptostreptococcus</taxon>
    </lineage>
</organism>
<sequence>MSILGKNKIDTKSEDRARFKIRLLAKNRINQIIALMLAVLVLINIFIARPIKNKIQDTENMIKETQLAEENLGLNNYSGRIKYKNLGEDINFYKLISNNRSLCSMEVKEVDRNVLYKIKFNKDKLDFKDFIINLKTYGKSVCIHRVSYGDGVYDIEIYKK</sequence>
<reference evidence="2 3" key="1">
    <citation type="submission" date="2016-02" db="EMBL/GenBank/DDBJ databases">
        <authorList>
            <person name="Wen L."/>
            <person name="He K."/>
            <person name="Yang H."/>
        </authorList>
    </citation>
    <scope>NUCLEOTIDE SEQUENCE [LARGE SCALE GENOMIC DNA]</scope>
    <source>
        <strain evidence="2 3">MJR8628A</strain>
    </source>
</reference>